<keyword evidence="13" id="KW-0234">DNA repair</keyword>
<dbReference type="PROSITE" id="PS50967">
    <property type="entry name" value="HRDC"/>
    <property type="match status" value="1"/>
</dbReference>
<keyword evidence="17" id="KW-0175">Coiled coil</keyword>
<dbReference type="SUPFAM" id="SSF47819">
    <property type="entry name" value="HRDC-like"/>
    <property type="match status" value="1"/>
</dbReference>
<dbReference type="GO" id="GO:0043138">
    <property type="term" value="F:3'-5' DNA helicase activity"/>
    <property type="evidence" value="ECO:0007669"/>
    <property type="project" value="UniProtKB-EC"/>
</dbReference>
<comment type="cofactor">
    <cofactor evidence="2">
        <name>Zn(2+)</name>
        <dbReference type="ChEBI" id="CHEBI:29105"/>
    </cofactor>
</comment>
<keyword evidence="6" id="KW-0227">DNA damage</keyword>
<reference evidence="21 22" key="1">
    <citation type="journal article" date="2015" name="Nature">
        <title>rRNA introns, odd ribosomes, and small enigmatic genomes across a large radiation of phyla.</title>
        <authorList>
            <person name="Brown C.T."/>
            <person name="Hug L.A."/>
            <person name="Thomas B.C."/>
            <person name="Sharon I."/>
            <person name="Castelle C.J."/>
            <person name="Singh A."/>
            <person name="Wilkins M.J."/>
            <person name="Williams K.H."/>
            <person name="Banfield J.F."/>
        </authorList>
    </citation>
    <scope>NUCLEOTIDE SEQUENCE [LARGE SCALE GENOMIC DNA]</scope>
</reference>
<dbReference type="Gene3D" id="1.10.10.10">
    <property type="entry name" value="Winged helix-like DNA-binding domain superfamily/Winged helix DNA-binding domain"/>
    <property type="match status" value="2"/>
</dbReference>
<dbReference type="Pfam" id="PF00270">
    <property type="entry name" value="DEAD"/>
    <property type="match status" value="1"/>
</dbReference>
<keyword evidence="12" id="KW-0233">DNA recombination</keyword>
<comment type="cofactor">
    <cofactor evidence="1">
        <name>Mg(2+)</name>
        <dbReference type="ChEBI" id="CHEBI:18420"/>
    </cofactor>
</comment>
<dbReference type="GO" id="GO:0009432">
    <property type="term" value="P:SOS response"/>
    <property type="evidence" value="ECO:0007669"/>
    <property type="project" value="UniProtKB-UniRule"/>
</dbReference>
<dbReference type="STRING" id="1618356.UU93_C0015G0014"/>
<dbReference type="InterPro" id="IPR032284">
    <property type="entry name" value="RecQ_Zn-bd"/>
</dbReference>
<evidence type="ECO:0000256" key="15">
    <source>
        <dbReference type="ARBA" id="ARBA00034617"/>
    </source>
</evidence>
<evidence type="ECO:0000313" key="21">
    <source>
        <dbReference type="EMBL" id="KKS31675.1"/>
    </source>
</evidence>
<feature type="domain" description="Helicase ATP-binding" evidence="19">
    <location>
        <begin position="31"/>
        <end position="201"/>
    </location>
</feature>
<dbReference type="GO" id="GO:0006281">
    <property type="term" value="P:DNA repair"/>
    <property type="evidence" value="ECO:0007669"/>
    <property type="project" value="UniProtKB-KW"/>
</dbReference>
<dbReference type="PANTHER" id="PTHR13710">
    <property type="entry name" value="DNA HELICASE RECQ FAMILY MEMBER"/>
    <property type="match status" value="1"/>
</dbReference>
<dbReference type="Pfam" id="PF00570">
    <property type="entry name" value="HRDC"/>
    <property type="match status" value="1"/>
</dbReference>
<evidence type="ECO:0000256" key="4">
    <source>
        <dbReference type="ARBA" id="ARBA00022723"/>
    </source>
</evidence>
<dbReference type="SUPFAM" id="SSF52540">
    <property type="entry name" value="P-loop containing nucleoside triphosphate hydrolases"/>
    <property type="match status" value="2"/>
</dbReference>
<dbReference type="GO" id="GO:0043590">
    <property type="term" value="C:bacterial nucleoid"/>
    <property type="evidence" value="ECO:0007669"/>
    <property type="project" value="TreeGrafter"/>
</dbReference>
<proteinExistence type="inferred from homology"/>
<dbReference type="GO" id="GO:0009378">
    <property type="term" value="F:four-way junction helicase activity"/>
    <property type="evidence" value="ECO:0007669"/>
    <property type="project" value="TreeGrafter"/>
</dbReference>
<dbReference type="InterPro" id="IPR029491">
    <property type="entry name" value="Helicase_HTH"/>
</dbReference>
<keyword evidence="8 21" id="KW-0347">Helicase</keyword>
<sequence>MRYTIRMSSPLHILKTRFGYENFRHKQEEIIQTVLGGKDAFVLMPTGGGKSLCYQIPALLLDGLTVVVSPLIALMKDQVDALRLNGIAAAYLNSSLSFSEQDEIISRLKLGELKLLYIAPEKFFGGGETFLNNLKEIRVSLFAIDEAHCVSQWGHDFRPEYLQLSRLKEEFPDTPAIALTATADKITQKDVLQKLALSDASVFVSSFNRANIHYSVIPKRESYERLAEYLIKRKGESGIIYTLSRQSAETLAERLKDDGFSARPYHAGLNKETRDKHQEMFQKDEINIIVATIAFGMGINKSNVRFVVHMDLPKNLESYYQETGRAGRDGLRSDALLFYSSGDVMKLKRFAEVEGNPEQTRIMLRKLGQMADFCEIKSCRRKYLLNYFDEESLDKCDSCDVCLTKYETFDGTVIAQKALSAVARLEEKFGLSYTVDFLRGSKSEKIRSAHKILKTYGAGAEFSREQWLRYFKDLISMGYLKQVGDQYPILTLTEKSALVLKGTEKVMMVKSENVKEAGAEKEESYEEELFNKLKNLRSELAQKENVPAYIIFSDATLLELAKYLPLSLDEMRRISGFGEVKIARYGNAFLKIISEYCRERKLESRISEKNFIRRPRRFDQKERINETKSESLRMFREGKTVSEIARERDLSVQTIENHLAFFIATGEVKLTDLVAEVKIPRIREAIGKHGNIALKPLKDALGDNYSYGEIRAVIEEMRRKK</sequence>
<dbReference type="GO" id="GO:0030894">
    <property type="term" value="C:replisome"/>
    <property type="evidence" value="ECO:0007669"/>
    <property type="project" value="TreeGrafter"/>
</dbReference>
<dbReference type="Pfam" id="PF16124">
    <property type="entry name" value="RecQ_Zn_bind"/>
    <property type="match status" value="1"/>
</dbReference>
<feature type="domain" description="Helicase C-terminal" evidence="20">
    <location>
        <begin position="222"/>
        <end position="368"/>
    </location>
</feature>
<dbReference type="InterPro" id="IPR044876">
    <property type="entry name" value="HRDC_dom_sf"/>
</dbReference>
<dbReference type="GO" id="GO:0006310">
    <property type="term" value="P:DNA recombination"/>
    <property type="evidence" value="ECO:0007669"/>
    <property type="project" value="UniProtKB-UniRule"/>
</dbReference>
<keyword evidence="14" id="KW-0413">Isomerase</keyword>
<comment type="similarity">
    <text evidence="3">Belongs to the helicase family. RecQ subfamily.</text>
</comment>
<keyword evidence="7" id="KW-0378">Hydrolase</keyword>
<evidence type="ECO:0000256" key="6">
    <source>
        <dbReference type="ARBA" id="ARBA00022763"/>
    </source>
</evidence>
<dbReference type="AlphaFoldDB" id="A0A0G0Y4G7"/>
<comment type="catalytic activity">
    <reaction evidence="15">
        <text>Couples ATP hydrolysis with the unwinding of duplex DNA by translocating in the 3'-5' direction.</text>
        <dbReference type="EC" id="5.6.2.4"/>
    </reaction>
</comment>
<feature type="coiled-coil region" evidence="17">
    <location>
        <begin position="519"/>
        <end position="546"/>
    </location>
</feature>
<dbReference type="SMART" id="SM00487">
    <property type="entry name" value="DEXDc"/>
    <property type="match status" value="1"/>
</dbReference>
<evidence type="ECO:0000259" key="18">
    <source>
        <dbReference type="PROSITE" id="PS50967"/>
    </source>
</evidence>
<dbReference type="SMART" id="SM00956">
    <property type="entry name" value="RQC"/>
    <property type="match status" value="1"/>
</dbReference>
<dbReference type="FunFam" id="3.40.50.300:FF:000296">
    <property type="entry name" value="ATP-dependent DNA helicase RecQ"/>
    <property type="match status" value="1"/>
</dbReference>
<dbReference type="CDD" id="cd17920">
    <property type="entry name" value="DEXHc_RecQ"/>
    <property type="match status" value="1"/>
</dbReference>
<dbReference type="GO" id="GO:0016787">
    <property type="term" value="F:hydrolase activity"/>
    <property type="evidence" value="ECO:0007669"/>
    <property type="project" value="UniProtKB-KW"/>
</dbReference>
<feature type="domain" description="HRDC" evidence="18">
    <location>
        <begin position="523"/>
        <end position="603"/>
    </location>
</feature>
<dbReference type="InterPro" id="IPR010997">
    <property type="entry name" value="HRDC-like_sf"/>
</dbReference>
<evidence type="ECO:0000256" key="1">
    <source>
        <dbReference type="ARBA" id="ARBA00001946"/>
    </source>
</evidence>
<protein>
    <recommendedName>
        <fullName evidence="16">DNA helicase RecQ</fullName>
        <ecNumber evidence="16">5.6.2.4</ecNumber>
    </recommendedName>
</protein>
<organism evidence="21 22">
    <name type="scientific">Candidatus Amesbacteria bacterium GW2011_GWA2_42_12</name>
    <dbReference type="NCBI Taxonomy" id="1618356"/>
    <lineage>
        <taxon>Bacteria</taxon>
        <taxon>Candidatus Amesiibacteriota</taxon>
    </lineage>
</organism>
<dbReference type="InterPro" id="IPR014001">
    <property type="entry name" value="Helicase_ATP-bd"/>
</dbReference>
<evidence type="ECO:0000256" key="2">
    <source>
        <dbReference type="ARBA" id="ARBA00001947"/>
    </source>
</evidence>
<dbReference type="PROSITE" id="PS51192">
    <property type="entry name" value="HELICASE_ATP_BIND_1"/>
    <property type="match status" value="1"/>
</dbReference>
<evidence type="ECO:0000256" key="10">
    <source>
        <dbReference type="ARBA" id="ARBA00022840"/>
    </source>
</evidence>
<evidence type="ECO:0000256" key="13">
    <source>
        <dbReference type="ARBA" id="ARBA00023204"/>
    </source>
</evidence>
<dbReference type="SMART" id="SM00341">
    <property type="entry name" value="HRDC"/>
    <property type="match status" value="1"/>
</dbReference>
<evidence type="ECO:0000256" key="12">
    <source>
        <dbReference type="ARBA" id="ARBA00023172"/>
    </source>
</evidence>
<evidence type="ECO:0000256" key="16">
    <source>
        <dbReference type="NCBIfam" id="TIGR01389"/>
    </source>
</evidence>
<evidence type="ECO:0000256" key="14">
    <source>
        <dbReference type="ARBA" id="ARBA00023235"/>
    </source>
</evidence>
<dbReference type="Gene3D" id="1.10.150.80">
    <property type="entry name" value="HRDC domain"/>
    <property type="match status" value="1"/>
</dbReference>
<dbReference type="InterPro" id="IPR002121">
    <property type="entry name" value="HRDC_dom"/>
</dbReference>
<dbReference type="EC" id="5.6.2.4" evidence="16"/>
<dbReference type="Gene3D" id="3.40.50.300">
    <property type="entry name" value="P-loop containing nucleotide triphosphate hydrolases"/>
    <property type="match status" value="2"/>
</dbReference>
<dbReference type="InterPro" id="IPR011545">
    <property type="entry name" value="DEAD/DEAH_box_helicase_dom"/>
</dbReference>
<dbReference type="NCBIfam" id="TIGR01389">
    <property type="entry name" value="recQ"/>
    <property type="match status" value="1"/>
</dbReference>
<keyword evidence="10" id="KW-0067">ATP-binding</keyword>
<dbReference type="InterPro" id="IPR018982">
    <property type="entry name" value="RQC_domain"/>
</dbReference>
<keyword evidence="11" id="KW-0238">DNA-binding</keyword>
<comment type="caution">
    <text evidence="21">The sequence shown here is derived from an EMBL/GenBank/DDBJ whole genome shotgun (WGS) entry which is preliminary data.</text>
</comment>
<dbReference type="CDD" id="cd18794">
    <property type="entry name" value="SF2_C_RecQ"/>
    <property type="match status" value="1"/>
</dbReference>
<evidence type="ECO:0000259" key="19">
    <source>
        <dbReference type="PROSITE" id="PS51192"/>
    </source>
</evidence>
<evidence type="ECO:0000256" key="8">
    <source>
        <dbReference type="ARBA" id="ARBA00022806"/>
    </source>
</evidence>
<dbReference type="FunFam" id="3.40.50.300:FF:000156">
    <property type="entry name" value="ATP-dependent DNA helicase recQ"/>
    <property type="match status" value="1"/>
</dbReference>
<dbReference type="GO" id="GO:0046872">
    <property type="term" value="F:metal ion binding"/>
    <property type="evidence" value="ECO:0007669"/>
    <property type="project" value="UniProtKB-KW"/>
</dbReference>
<dbReference type="InterPro" id="IPR036390">
    <property type="entry name" value="WH_DNA-bd_sf"/>
</dbReference>
<keyword evidence="4" id="KW-0479">Metal-binding</keyword>
<dbReference type="InterPro" id="IPR036388">
    <property type="entry name" value="WH-like_DNA-bd_sf"/>
</dbReference>
<dbReference type="PROSITE" id="PS51194">
    <property type="entry name" value="HELICASE_CTER"/>
    <property type="match status" value="1"/>
</dbReference>
<dbReference type="InterPro" id="IPR006293">
    <property type="entry name" value="DNA_helicase_ATP-dep_RecQ_bac"/>
</dbReference>
<dbReference type="SMART" id="SM00490">
    <property type="entry name" value="HELICc"/>
    <property type="match status" value="1"/>
</dbReference>
<dbReference type="GO" id="GO:0005737">
    <property type="term" value="C:cytoplasm"/>
    <property type="evidence" value="ECO:0007669"/>
    <property type="project" value="TreeGrafter"/>
</dbReference>
<evidence type="ECO:0000256" key="11">
    <source>
        <dbReference type="ARBA" id="ARBA00023125"/>
    </source>
</evidence>
<evidence type="ECO:0000256" key="5">
    <source>
        <dbReference type="ARBA" id="ARBA00022741"/>
    </source>
</evidence>
<name>A0A0G0Y4G7_9BACT</name>
<dbReference type="Proteomes" id="UP000034160">
    <property type="component" value="Unassembled WGS sequence"/>
</dbReference>
<dbReference type="NCBIfam" id="TIGR00614">
    <property type="entry name" value="recQ_fam"/>
    <property type="match status" value="1"/>
</dbReference>
<dbReference type="SUPFAM" id="SSF46785">
    <property type="entry name" value="Winged helix' DNA-binding domain"/>
    <property type="match status" value="1"/>
</dbReference>
<dbReference type="InterPro" id="IPR027417">
    <property type="entry name" value="P-loop_NTPase"/>
</dbReference>
<dbReference type="InterPro" id="IPR004589">
    <property type="entry name" value="DNA_helicase_ATP-dep_RecQ"/>
</dbReference>
<dbReference type="Pfam" id="PF14493">
    <property type="entry name" value="HTH_40"/>
    <property type="match status" value="1"/>
</dbReference>
<keyword evidence="9" id="KW-0862">Zinc</keyword>
<evidence type="ECO:0000256" key="17">
    <source>
        <dbReference type="SAM" id="Coils"/>
    </source>
</evidence>
<evidence type="ECO:0000256" key="7">
    <source>
        <dbReference type="ARBA" id="ARBA00022801"/>
    </source>
</evidence>
<dbReference type="PANTHER" id="PTHR13710:SF105">
    <property type="entry name" value="ATP-DEPENDENT DNA HELICASE Q1"/>
    <property type="match status" value="1"/>
</dbReference>
<evidence type="ECO:0000313" key="22">
    <source>
        <dbReference type="Proteomes" id="UP000034160"/>
    </source>
</evidence>
<accession>A0A0G0Y4G7</accession>
<dbReference type="GO" id="GO:0003677">
    <property type="term" value="F:DNA binding"/>
    <property type="evidence" value="ECO:0007669"/>
    <property type="project" value="UniProtKB-KW"/>
</dbReference>
<evidence type="ECO:0000256" key="3">
    <source>
        <dbReference type="ARBA" id="ARBA00005446"/>
    </source>
</evidence>
<evidence type="ECO:0000256" key="9">
    <source>
        <dbReference type="ARBA" id="ARBA00022833"/>
    </source>
</evidence>
<dbReference type="PATRIC" id="fig|1618356.3.peg.639"/>
<evidence type="ECO:0000259" key="20">
    <source>
        <dbReference type="PROSITE" id="PS51194"/>
    </source>
</evidence>
<dbReference type="GO" id="GO:0005524">
    <property type="term" value="F:ATP binding"/>
    <property type="evidence" value="ECO:0007669"/>
    <property type="project" value="UniProtKB-KW"/>
</dbReference>
<dbReference type="EMBL" id="LCCN01000015">
    <property type="protein sequence ID" value="KKS31675.1"/>
    <property type="molecule type" value="Genomic_DNA"/>
</dbReference>
<dbReference type="Pfam" id="PF09382">
    <property type="entry name" value="RQC"/>
    <property type="match status" value="1"/>
</dbReference>
<gene>
    <name evidence="21" type="ORF">UU93_C0015G0014</name>
</gene>
<dbReference type="Pfam" id="PF00271">
    <property type="entry name" value="Helicase_C"/>
    <property type="match status" value="1"/>
</dbReference>
<keyword evidence="5" id="KW-0547">Nucleotide-binding</keyword>
<dbReference type="GO" id="GO:0006260">
    <property type="term" value="P:DNA replication"/>
    <property type="evidence" value="ECO:0007669"/>
    <property type="project" value="InterPro"/>
</dbReference>
<dbReference type="InterPro" id="IPR001650">
    <property type="entry name" value="Helicase_C-like"/>
</dbReference>